<name>A0A9W4UIZ0_9PLEO</name>
<dbReference type="InterPro" id="IPR050613">
    <property type="entry name" value="Sec_Metabolite_Reg"/>
</dbReference>
<sequence>MPKQRQTCTRCSMRRQKCDRKSPCTRCVQNKEAHLCTTEWSSGYNPAIHRKYPRKALLNGTREAGIKPQAYSSTTSLPNDVHSPMTMPFRMSGNLEQPLRDPSYISAANSTTSTDSTSGLTAAPLESEVLATYGRSEFADISVASLLSAKEEYEFQLSLREHAQNVGTANSSSKEKRSHSFSPAAQSVEVHHLQSLLPPKEQVLQMIDYHSRCMAYWVGSVYDEPSFRESVLEAYNGTEQISLCKHDWLWSALLFSILSASMIGSSEEISKSWGYSNAEKMRLSRTWGHSLISCLHLGDFASKYHIYSVQAIFNMHTSEHLVGSTKEWAVYQATGLVIARGLGMHRLGPHPEDDIAPADMTTKQKEALKQREYGRRIWCGLASQDWLCSTSQGNYNVQRRHYTSILPRPFEKETWAPVKDDNSPVDTMVTVFLHQVAYELSHYLDEMLDAPDISAKYNVVLKYDAIIRSIHLDKMPKFLRRSTPYDPAWDKWPWVFWARRSYEASAAHKVIMVHQSFLGKSFKDSRYTYSRWACLSSSKAIVDAMETRYPEEPQWWIEQAFVVTAGLVLGLDLIHHRSSSGGATSVEARETRSYMDRAIATLETWPTSSVASHGVRLLTSFIDEHAKPPTAKPSETHVSSEEALNTTCAQPVVSVVEEASRNIDPQASLPVPEMPEQQSSSAEDDCFVNANWAGIEWDVDMIDFEALVDPGLNGHVFFEGMLGVAGDDGVGASNLSFF</sequence>
<comment type="caution">
    <text evidence="5">The sequence shown here is derived from an EMBL/GenBank/DDBJ whole genome shotgun (WGS) entry which is preliminary data.</text>
</comment>
<dbReference type="GO" id="GO:0008270">
    <property type="term" value="F:zinc ion binding"/>
    <property type="evidence" value="ECO:0007669"/>
    <property type="project" value="InterPro"/>
</dbReference>
<dbReference type="CDD" id="cd12148">
    <property type="entry name" value="fungal_TF_MHR"/>
    <property type="match status" value="1"/>
</dbReference>
<comment type="subcellular location">
    <subcellularLocation>
        <location evidence="1">Nucleus</location>
    </subcellularLocation>
</comment>
<dbReference type="PROSITE" id="PS00463">
    <property type="entry name" value="ZN2_CY6_FUNGAL_1"/>
    <property type="match status" value="1"/>
</dbReference>
<dbReference type="PANTHER" id="PTHR31001:SF90">
    <property type="entry name" value="CENTROMERE DNA-BINDING PROTEIN COMPLEX CBF3 SUBUNIT B"/>
    <property type="match status" value="1"/>
</dbReference>
<evidence type="ECO:0000259" key="4">
    <source>
        <dbReference type="PROSITE" id="PS50048"/>
    </source>
</evidence>
<keyword evidence="2" id="KW-0539">Nucleus</keyword>
<dbReference type="PANTHER" id="PTHR31001">
    <property type="entry name" value="UNCHARACTERIZED TRANSCRIPTIONAL REGULATORY PROTEIN"/>
    <property type="match status" value="1"/>
</dbReference>
<dbReference type="SMART" id="SM00066">
    <property type="entry name" value="GAL4"/>
    <property type="match status" value="1"/>
</dbReference>
<evidence type="ECO:0000256" key="2">
    <source>
        <dbReference type="ARBA" id="ARBA00023242"/>
    </source>
</evidence>
<evidence type="ECO:0000313" key="6">
    <source>
        <dbReference type="Proteomes" id="UP001152607"/>
    </source>
</evidence>
<feature type="region of interest" description="Disordered" evidence="3">
    <location>
        <begin position="664"/>
        <end position="683"/>
    </location>
</feature>
<feature type="domain" description="Zn(2)-C6 fungal-type" evidence="4">
    <location>
        <begin position="7"/>
        <end position="38"/>
    </location>
</feature>
<dbReference type="InterPro" id="IPR001138">
    <property type="entry name" value="Zn2Cys6_DnaBD"/>
</dbReference>
<accession>A0A9W4UIZ0</accession>
<keyword evidence="6" id="KW-1185">Reference proteome</keyword>
<dbReference type="AlphaFoldDB" id="A0A9W4UIZ0"/>
<evidence type="ECO:0000313" key="5">
    <source>
        <dbReference type="EMBL" id="CAI6336840.1"/>
    </source>
</evidence>
<dbReference type="OrthoDB" id="410267at2759"/>
<protein>
    <recommendedName>
        <fullName evidence="4">Zn(2)-C6 fungal-type domain-containing protein</fullName>
    </recommendedName>
</protein>
<dbReference type="GO" id="GO:0000981">
    <property type="term" value="F:DNA-binding transcription factor activity, RNA polymerase II-specific"/>
    <property type="evidence" value="ECO:0007669"/>
    <property type="project" value="InterPro"/>
</dbReference>
<dbReference type="CDD" id="cd00067">
    <property type="entry name" value="GAL4"/>
    <property type="match status" value="1"/>
</dbReference>
<dbReference type="GO" id="GO:0005634">
    <property type="term" value="C:nucleus"/>
    <property type="evidence" value="ECO:0007669"/>
    <property type="project" value="UniProtKB-SubCell"/>
</dbReference>
<gene>
    <name evidence="5" type="ORF">PDIGIT_LOCUS9946</name>
</gene>
<evidence type="ECO:0000256" key="3">
    <source>
        <dbReference type="SAM" id="MobiDB-lite"/>
    </source>
</evidence>
<dbReference type="PROSITE" id="PS50048">
    <property type="entry name" value="ZN2_CY6_FUNGAL_2"/>
    <property type="match status" value="1"/>
</dbReference>
<dbReference type="Proteomes" id="UP001152607">
    <property type="component" value="Unassembled WGS sequence"/>
</dbReference>
<proteinExistence type="predicted"/>
<reference evidence="5" key="1">
    <citation type="submission" date="2023-01" db="EMBL/GenBank/DDBJ databases">
        <authorList>
            <person name="Van Ghelder C."/>
            <person name="Rancurel C."/>
        </authorList>
    </citation>
    <scope>NUCLEOTIDE SEQUENCE</scope>
    <source>
        <strain evidence="5">CNCM I-4278</strain>
    </source>
</reference>
<evidence type="ECO:0000256" key="1">
    <source>
        <dbReference type="ARBA" id="ARBA00004123"/>
    </source>
</evidence>
<dbReference type="EMBL" id="CAOQHR010000007">
    <property type="protein sequence ID" value="CAI6336840.1"/>
    <property type="molecule type" value="Genomic_DNA"/>
</dbReference>
<organism evidence="5 6">
    <name type="scientific">Periconia digitata</name>
    <dbReference type="NCBI Taxonomy" id="1303443"/>
    <lineage>
        <taxon>Eukaryota</taxon>
        <taxon>Fungi</taxon>
        <taxon>Dikarya</taxon>
        <taxon>Ascomycota</taxon>
        <taxon>Pezizomycotina</taxon>
        <taxon>Dothideomycetes</taxon>
        <taxon>Pleosporomycetidae</taxon>
        <taxon>Pleosporales</taxon>
        <taxon>Massarineae</taxon>
        <taxon>Periconiaceae</taxon>
        <taxon>Periconia</taxon>
    </lineage>
</organism>